<dbReference type="SUPFAM" id="SSF75620">
    <property type="entry name" value="Release factor"/>
    <property type="match status" value="1"/>
</dbReference>
<protein>
    <submittedName>
        <fullName evidence="2">Peptide chain release factor 2</fullName>
    </submittedName>
</protein>
<feature type="domain" description="Peptide chain release factor" evidence="1">
    <location>
        <begin position="57"/>
        <end position="166"/>
    </location>
</feature>
<dbReference type="InterPro" id="IPR005139">
    <property type="entry name" value="PCRF"/>
</dbReference>
<accession>A0A2M8KSQ5</accession>
<dbReference type="SMART" id="SM00937">
    <property type="entry name" value="PCRF"/>
    <property type="match status" value="1"/>
</dbReference>
<evidence type="ECO:0000259" key="1">
    <source>
        <dbReference type="SMART" id="SM00937"/>
    </source>
</evidence>
<organism evidence="2 3">
    <name type="scientific">Candidatus Roizmanbacteria bacterium CG10_big_fil_rev_8_21_14_0_10_39_6</name>
    <dbReference type="NCBI Taxonomy" id="1974853"/>
    <lineage>
        <taxon>Bacteria</taxon>
        <taxon>Candidatus Roizmaniibacteriota</taxon>
    </lineage>
</organism>
<dbReference type="Gene3D" id="1.20.58.410">
    <property type="entry name" value="Release factor"/>
    <property type="match status" value="1"/>
</dbReference>
<sequence length="180" mass="21095">MISSETTEKYIQLTQKFGMPQKKERLTILTKQMEDPTLWQDIARAKEITQEQHRLQTKIEEIEMMQLLYEEGEEVELARMLDKYETLLLFSGQYDDHDVIFTIHAGQGGTEAMDWTQMLWRMYDKYFHLKGWKIEMVDEIAGEEAGLKTITINVLGEYAYGHLKAEAGTHRLVRQSPFNA</sequence>
<dbReference type="InterPro" id="IPR045853">
    <property type="entry name" value="Pep_chain_release_fac_I_sf"/>
</dbReference>
<reference evidence="3" key="1">
    <citation type="submission" date="2017-09" db="EMBL/GenBank/DDBJ databases">
        <title>Depth-based differentiation of microbial function through sediment-hosted aquifers and enrichment of novel symbionts in the deep terrestrial subsurface.</title>
        <authorList>
            <person name="Probst A.J."/>
            <person name="Ladd B."/>
            <person name="Jarett J.K."/>
            <person name="Geller-Mcgrath D.E."/>
            <person name="Sieber C.M.K."/>
            <person name="Emerson J.B."/>
            <person name="Anantharaman K."/>
            <person name="Thomas B.C."/>
            <person name="Malmstrom R."/>
            <person name="Stieglmeier M."/>
            <person name="Klingl A."/>
            <person name="Woyke T."/>
            <person name="Ryan C.M."/>
            <person name="Banfield J.F."/>
        </authorList>
    </citation>
    <scope>NUCLEOTIDE SEQUENCE [LARGE SCALE GENOMIC DNA]</scope>
</reference>
<evidence type="ECO:0000313" key="3">
    <source>
        <dbReference type="Proteomes" id="UP000229554"/>
    </source>
</evidence>
<gene>
    <name evidence="2" type="ORF">COU88_02210</name>
</gene>
<name>A0A2M8KSQ5_9BACT</name>
<dbReference type="GO" id="GO:0006415">
    <property type="term" value="P:translational termination"/>
    <property type="evidence" value="ECO:0007669"/>
    <property type="project" value="InterPro"/>
</dbReference>
<dbReference type="PANTHER" id="PTHR43116">
    <property type="entry name" value="PEPTIDE CHAIN RELEASE FACTOR 2"/>
    <property type="match status" value="1"/>
</dbReference>
<dbReference type="EMBL" id="PFED01000093">
    <property type="protein sequence ID" value="PJE62952.1"/>
    <property type="molecule type" value="Genomic_DNA"/>
</dbReference>
<evidence type="ECO:0000313" key="2">
    <source>
        <dbReference type="EMBL" id="PJE62952.1"/>
    </source>
</evidence>
<dbReference type="Gene3D" id="3.30.70.1660">
    <property type="match status" value="1"/>
</dbReference>
<dbReference type="PANTHER" id="PTHR43116:SF3">
    <property type="entry name" value="CLASS I PEPTIDE CHAIN RELEASE FACTOR"/>
    <property type="match status" value="1"/>
</dbReference>
<feature type="non-terminal residue" evidence="2">
    <location>
        <position position="180"/>
    </location>
</feature>
<comment type="caution">
    <text evidence="2">The sequence shown here is derived from an EMBL/GenBank/DDBJ whole genome shotgun (WGS) entry which is preliminary data.</text>
</comment>
<dbReference type="AlphaFoldDB" id="A0A2M8KSQ5"/>
<dbReference type="Pfam" id="PF03462">
    <property type="entry name" value="PCRF"/>
    <property type="match status" value="1"/>
</dbReference>
<proteinExistence type="predicted"/>
<dbReference type="Proteomes" id="UP000229554">
    <property type="component" value="Unassembled WGS sequence"/>
</dbReference>